<gene>
    <name evidence="2" type="ORF">NDN08_000873</name>
</gene>
<organism evidence="2 3">
    <name type="scientific">Rhodosorus marinus</name>
    <dbReference type="NCBI Taxonomy" id="101924"/>
    <lineage>
        <taxon>Eukaryota</taxon>
        <taxon>Rhodophyta</taxon>
        <taxon>Stylonematophyceae</taxon>
        <taxon>Stylonematales</taxon>
        <taxon>Stylonemataceae</taxon>
        <taxon>Rhodosorus</taxon>
    </lineage>
</organism>
<dbReference type="Proteomes" id="UP001157974">
    <property type="component" value="Unassembled WGS sequence"/>
</dbReference>
<comment type="caution">
    <text evidence="2">The sequence shown here is derived from an EMBL/GenBank/DDBJ whole genome shotgun (WGS) entry which is preliminary data.</text>
</comment>
<dbReference type="EMBL" id="JAMWBK010000006">
    <property type="protein sequence ID" value="KAJ8904352.1"/>
    <property type="molecule type" value="Genomic_DNA"/>
</dbReference>
<name>A0AAV8UST8_9RHOD</name>
<keyword evidence="1" id="KW-0472">Membrane</keyword>
<dbReference type="AlphaFoldDB" id="A0AAV8UST8"/>
<accession>A0AAV8UST8</accession>
<protein>
    <submittedName>
        <fullName evidence="2">Uncharacterized protein</fullName>
    </submittedName>
</protein>
<feature type="transmembrane region" description="Helical" evidence="1">
    <location>
        <begin position="89"/>
        <end position="108"/>
    </location>
</feature>
<evidence type="ECO:0000313" key="3">
    <source>
        <dbReference type="Proteomes" id="UP001157974"/>
    </source>
</evidence>
<evidence type="ECO:0000256" key="1">
    <source>
        <dbReference type="SAM" id="Phobius"/>
    </source>
</evidence>
<keyword evidence="3" id="KW-1185">Reference proteome</keyword>
<reference evidence="2 3" key="1">
    <citation type="journal article" date="2023" name="Nat. Commun.">
        <title>Origin of minicircular mitochondrial genomes in red algae.</title>
        <authorList>
            <person name="Lee Y."/>
            <person name="Cho C.H."/>
            <person name="Lee Y.M."/>
            <person name="Park S.I."/>
            <person name="Yang J.H."/>
            <person name="West J.A."/>
            <person name="Bhattacharya D."/>
            <person name="Yoon H.S."/>
        </authorList>
    </citation>
    <scope>NUCLEOTIDE SEQUENCE [LARGE SCALE GENOMIC DNA]</scope>
    <source>
        <strain evidence="2 3">CCMP1338</strain>
        <tissue evidence="2">Whole cell</tissue>
    </source>
</reference>
<evidence type="ECO:0000313" key="2">
    <source>
        <dbReference type="EMBL" id="KAJ8904352.1"/>
    </source>
</evidence>
<keyword evidence="1" id="KW-1133">Transmembrane helix</keyword>
<keyword evidence="1" id="KW-0812">Transmembrane</keyword>
<feature type="transmembrane region" description="Helical" evidence="1">
    <location>
        <begin position="66"/>
        <end position="83"/>
    </location>
</feature>
<proteinExistence type="predicted"/>
<sequence>MLGFVSTAGLRLGRVVKRDRRRCGRLPVCKLFELGERSTALLVPTLPNLKQYVKNFGGKKERRRRFAVMIVGFLLNALFGWIVGRWIQIMLFHIIAFFPILAPLFSAARKNVELRRYPYAGIFTGRVEDVRVGDVLDVHVADESGRSITVNVPNTSQNIDGLQCGLSAITVVFSKKSSFRTISGATDLYIPELDEFIGKHPYLARDYFLNLVSQYTVA</sequence>